<dbReference type="Proteomes" id="UP000437068">
    <property type="component" value="Unassembled WGS sequence"/>
</dbReference>
<dbReference type="EMBL" id="QXFZ01002758">
    <property type="protein sequence ID" value="KAE9074052.1"/>
    <property type="molecule type" value="Genomic_DNA"/>
</dbReference>
<sequence>MRLLHLHQLARGAGRQTPLCDRTTSTSLSVVPTTFSTNVVIVY</sequence>
<comment type="caution">
    <text evidence="1">The sequence shown here is derived from an EMBL/GenBank/DDBJ whole genome shotgun (WGS) entry which is preliminary data.</text>
</comment>
<evidence type="ECO:0000313" key="1">
    <source>
        <dbReference type="EMBL" id="KAE9074052.1"/>
    </source>
</evidence>
<protein>
    <submittedName>
        <fullName evidence="1">Uncharacterized protein</fullName>
    </submittedName>
</protein>
<proteinExistence type="predicted"/>
<accession>A0A6A3QDK8</accession>
<organism evidence="1 4">
    <name type="scientific">Phytophthora fragariae</name>
    <dbReference type="NCBI Taxonomy" id="53985"/>
    <lineage>
        <taxon>Eukaryota</taxon>
        <taxon>Sar</taxon>
        <taxon>Stramenopiles</taxon>
        <taxon>Oomycota</taxon>
        <taxon>Peronosporomycetes</taxon>
        <taxon>Peronosporales</taxon>
        <taxon>Peronosporaceae</taxon>
        <taxon>Phytophthora</taxon>
    </lineage>
</organism>
<name>A0A6A3QDK8_9STRA</name>
<reference evidence="3 4" key="1">
    <citation type="submission" date="2018-08" db="EMBL/GenBank/DDBJ databases">
        <title>Genomic investigation of the strawberry pathogen Phytophthora fragariae indicates pathogenicity is determined by transcriptional variation in three key races.</title>
        <authorList>
            <person name="Adams T.M."/>
            <person name="Armitage A.D."/>
            <person name="Sobczyk M.K."/>
            <person name="Bates H.J."/>
            <person name="Dunwell J.M."/>
            <person name="Nellist C.F."/>
            <person name="Harrison R.J."/>
        </authorList>
    </citation>
    <scope>NUCLEOTIDE SEQUENCE [LARGE SCALE GENOMIC DNA]</scope>
    <source>
        <strain evidence="2 3">A4</strain>
        <strain evidence="1 4">NOV-71</strain>
    </source>
</reference>
<dbReference type="Proteomes" id="UP000441208">
    <property type="component" value="Unassembled WGS sequence"/>
</dbReference>
<dbReference type="AlphaFoldDB" id="A0A6A3QDK8"/>
<evidence type="ECO:0000313" key="4">
    <source>
        <dbReference type="Proteomes" id="UP000441208"/>
    </source>
</evidence>
<evidence type="ECO:0000313" key="3">
    <source>
        <dbReference type="Proteomes" id="UP000437068"/>
    </source>
</evidence>
<evidence type="ECO:0000313" key="2">
    <source>
        <dbReference type="EMBL" id="KAE9265329.1"/>
    </source>
</evidence>
<gene>
    <name evidence="2" type="ORF">PF001_g30940</name>
    <name evidence="1" type="ORF">PF007_g25566</name>
</gene>
<dbReference type="EMBL" id="QXGE01006396">
    <property type="protein sequence ID" value="KAE9265329.1"/>
    <property type="molecule type" value="Genomic_DNA"/>
</dbReference>